<keyword evidence="2" id="KW-1185">Reference proteome</keyword>
<gene>
    <name evidence="1" type="ordered locus">SJA_C2-05780</name>
</gene>
<dbReference type="HOGENOM" id="CLU_3011992_0_0_5"/>
<evidence type="ECO:0000313" key="2">
    <source>
        <dbReference type="Proteomes" id="UP000007753"/>
    </source>
</evidence>
<sequence>MRRLAVHDYLKDAADAAKLTDEQLLAILRRIGDPKHPTGFEQAVLDEMERRHLRPS</sequence>
<organism evidence="1 2">
    <name type="scientific">Sphingobium indicum (strain DSM 16413 / CCM 7287 / MTCC 6362 / UT26 / NBRC 101211 / UT26S)</name>
    <name type="common">Sphingobium japonicum</name>
    <dbReference type="NCBI Taxonomy" id="452662"/>
    <lineage>
        <taxon>Bacteria</taxon>
        <taxon>Pseudomonadati</taxon>
        <taxon>Pseudomonadota</taxon>
        <taxon>Alphaproteobacteria</taxon>
        <taxon>Sphingomonadales</taxon>
        <taxon>Sphingomonadaceae</taxon>
        <taxon>Sphingobium</taxon>
    </lineage>
</organism>
<dbReference type="EMBL" id="AP010804">
    <property type="protein sequence ID" value="BAI98941.1"/>
    <property type="molecule type" value="Genomic_DNA"/>
</dbReference>
<dbReference type="AlphaFoldDB" id="D4Z783"/>
<reference evidence="1 2" key="1">
    <citation type="journal article" date="2010" name="J. Bacteriol.">
        <title>Complete genome sequence of the representative gamma-hexachlorocyclohexane-degrading bacterium Sphingobium japonicum UT26.</title>
        <authorList>
            <person name="Nagata Y."/>
            <person name="Ohtsubo Y."/>
            <person name="Endo R."/>
            <person name="Ichikawa N."/>
            <person name="Ankai A."/>
            <person name="Oguchi A."/>
            <person name="Fukui S."/>
            <person name="Fujita N."/>
            <person name="Tsuda M."/>
        </authorList>
    </citation>
    <scope>NUCLEOTIDE SEQUENCE [LARGE SCALE GENOMIC DNA]</scope>
    <source>
        <strain evidence="2">DSM 16413 / CCM 7287 / MTCC 6362 / UT26 / NBRC 101211 / UT26S</strain>
    </source>
</reference>
<dbReference type="Proteomes" id="UP000007753">
    <property type="component" value="Chromosome 2"/>
</dbReference>
<name>D4Z783_SPHIU</name>
<proteinExistence type="predicted"/>
<dbReference type="KEGG" id="sjp:SJA_C2-05780"/>
<accession>D4Z783</accession>
<protein>
    <submittedName>
        <fullName evidence="1">Uncharacterized protein</fullName>
    </submittedName>
</protein>
<evidence type="ECO:0000313" key="1">
    <source>
        <dbReference type="EMBL" id="BAI98941.1"/>
    </source>
</evidence>